<sequence length="123" mass="13839">MINLTSLERSVLEQMIFEEIKDIDRARLLVSTVRPTSRTFSPDAMDIRRCAGFYINISDCEFLGISPEKPRFSVQAFHPSLSIGADFILFKESSEGAFLEATFYGESLLIEDLISPNHGFILG</sequence>
<evidence type="ECO:0000313" key="1">
    <source>
        <dbReference type="EMBL" id="MBC3915978.1"/>
    </source>
</evidence>
<gene>
    <name evidence="1" type="ORF">H8L32_00640</name>
</gene>
<accession>A0ABR6ZJ97</accession>
<protein>
    <recommendedName>
        <fullName evidence="3">AMMECR1 domain-containing protein</fullName>
    </recommendedName>
</protein>
<organism evidence="1 2">
    <name type="scientific">Undibacterium hunanense</name>
    <dbReference type="NCBI Taxonomy" id="2762292"/>
    <lineage>
        <taxon>Bacteria</taxon>
        <taxon>Pseudomonadati</taxon>
        <taxon>Pseudomonadota</taxon>
        <taxon>Betaproteobacteria</taxon>
        <taxon>Burkholderiales</taxon>
        <taxon>Oxalobacteraceae</taxon>
        <taxon>Undibacterium</taxon>
    </lineage>
</organism>
<comment type="caution">
    <text evidence="1">The sequence shown here is derived from an EMBL/GenBank/DDBJ whole genome shotgun (WGS) entry which is preliminary data.</text>
</comment>
<evidence type="ECO:0000313" key="2">
    <source>
        <dbReference type="Proteomes" id="UP000650424"/>
    </source>
</evidence>
<name>A0ABR6ZJ97_9BURK</name>
<dbReference type="Proteomes" id="UP000650424">
    <property type="component" value="Unassembled WGS sequence"/>
</dbReference>
<keyword evidence="2" id="KW-1185">Reference proteome</keyword>
<evidence type="ECO:0008006" key="3">
    <source>
        <dbReference type="Google" id="ProtNLM"/>
    </source>
</evidence>
<dbReference type="EMBL" id="JACOGF010000001">
    <property type="protein sequence ID" value="MBC3915978.1"/>
    <property type="molecule type" value="Genomic_DNA"/>
</dbReference>
<proteinExistence type="predicted"/>
<reference evidence="1 2" key="1">
    <citation type="submission" date="2020-08" db="EMBL/GenBank/DDBJ databases">
        <title>Novel species isolated from subtropical streams in China.</title>
        <authorList>
            <person name="Lu H."/>
        </authorList>
    </citation>
    <scope>NUCLEOTIDE SEQUENCE [LARGE SCALE GENOMIC DNA]</scope>
    <source>
        <strain evidence="1 2">CY18W</strain>
    </source>
</reference>
<dbReference type="RefSeq" id="WP_186945239.1">
    <property type="nucleotide sequence ID" value="NZ_JACOGF010000001.1"/>
</dbReference>